<protein>
    <submittedName>
        <fullName evidence="3">Alpha/beta hydrolase</fullName>
    </submittedName>
</protein>
<dbReference type="PANTHER" id="PTHR43798">
    <property type="entry name" value="MONOACYLGLYCEROL LIPASE"/>
    <property type="match status" value="1"/>
</dbReference>
<dbReference type="InterPro" id="IPR050266">
    <property type="entry name" value="AB_hydrolase_sf"/>
</dbReference>
<dbReference type="AlphaFoldDB" id="A0A927HEV7"/>
<comment type="caution">
    <text evidence="3">The sequence shown here is derived from an EMBL/GenBank/DDBJ whole genome shotgun (WGS) entry which is preliminary data.</text>
</comment>
<keyword evidence="4" id="KW-1185">Reference proteome</keyword>
<dbReference type="GO" id="GO:0016020">
    <property type="term" value="C:membrane"/>
    <property type="evidence" value="ECO:0007669"/>
    <property type="project" value="TreeGrafter"/>
</dbReference>
<name>A0A927HEV7_9RHOB</name>
<dbReference type="InterPro" id="IPR029058">
    <property type="entry name" value="AB_hydrolase_fold"/>
</dbReference>
<dbReference type="EMBL" id="JACTAG010000001">
    <property type="protein sequence ID" value="MBD3662605.1"/>
    <property type="molecule type" value="Genomic_DNA"/>
</dbReference>
<feature type="domain" description="AB hydrolase-1" evidence="2">
    <location>
        <begin position="29"/>
        <end position="254"/>
    </location>
</feature>
<reference evidence="3" key="1">
    <citation type="submission" date="2020-08" db="EMBL/GenBank/DDBJ databases">
        <title>Sulfitobacter aestuariivivens sp. nov., isolated from a tidal flat.</title>
        <authorList>
            <person name="Park S."/>
            <person name="Yoon J.-H."/>
        </authorList>
    </citation>
    <scope>NUCLEOTIDE SEQUENCE</scope>
    <source>
        <strain evidence="3">TSTF-M16</strain>
    </source>
</reference>
<organism evidence="3 4">
    <name type="scientific">Sulfitobacter aestuariivivens</name>
    <dbReference type="NCBI Taxonomy" id="2766981"/>
    <lineage>
        <taxon>Bacteria</taxon>
        <taxon>Pseudomonadati</taxon>
        <taxon>Pseudomonadota</taxon>
        <taxon>Alphaproteobacteria</taxon>
        <taxon>Rhodobacterales</taxon>
        <taxon>Roseobacteraceae</taxon>
        <taxon>Sulfitobacter</taxon>
    </lineage>
</organism>
<proteinExistence type="predicted"/>
<evidence type="ECO:0000313" key="3">
    <source>
        <dbReference type="EMBL" id="MBD3662605.1"/>
    </source>
</evidence>
<keyword evidence="1 3" id="KW-0378">Hydrolase</keyword>
<evidence type="ECO:0000313" key="4">
    <source>
        <dbReference type="Proteomes" id="UP000635142"/>
    </source>
</evidence>
<gene>
    <name evidence="3" type="ORF">H9Q16_01575</name>
</gene>
<dbReference type="GO" id="GO:0016787">
    <property type="term" value="F:hydrolase activity"/>
    <property type="evidence" value="ECO:0007669"/>
    <property type="project" value="UniProtKB-KW"/>
</dbReference>
<evidence type="ECO:0000256" key="1">
    <source>
        <dbReference type="ARBA" id="ARBA00022801"/>
    </source>
</evidence>
<evidence type="ECO:0000259" key="2">
    <source>
        <dbReference type="Pfam" id="PF12697"/>
    </source>
</evidence>
<dbReference type="SUPFAM" id="SSF53474">
    <property type="entry name" value="alpha/beta-Hydrolases"/>
    <property type="match status" value="1"/>
</dbReference>
<dbReference type="Gene3D" id="3.40.50.1820">
    <property type="entry name" value="alpha/beta hydrolase"/>
    <property type="match status" value="1"/>
</dbReference>
<accession>A0A927HEV7</accession>
<dbReference type="Proteomes" id="UP000635142">
    <property type="component" value="Unassembled WGS sequence"/>
</dbReference>
<sequence>MTGPTIQIVQSNGHRFEIIRWSSDIPEALLLPGATGGIRGYGALGAELQSLGLGVAGMNPRGCGGSQASLENVTLRDLAGDVIEVLSVLCDAPALLIGHAGGNRVARMAASMRPDLITAVVLLAAGGMVPPDEEAQAALSQIMSGSVEKAERHKLYRTALFAPDSKIPDEYFEVPDRSAEFGRAFSAALAATPVGDWWAGGSCPILAIQGLQDRIAPPANGYLLKAKFPDRVQIVDLDGAGHALCTEKPREIAAFVAAFARRLRAGEQLSPR</sequence>
<dbReference type="PANTHER" id="PTHR43798:SF31">
    <property type="entry name" value="AB HYDROLASE SUPERFAMILY PROTEIN YCLE"/>
    <property type="match status" value="1"/>
</dbReference>
<dbReference type="RefSeq" id="WP_191073624.1">
    <property type="nucleotide sequence ID" value="NZ_JACTAG010000001.1"/>
</dbReference>
<dbReference type="Pfam" id="PF12697">
    <property type="entry name" value="Abhydrolase_6"/>
    <property type="match status" value="1"/>
</dbReference>
<dbReference type="InterPro" id="IPR000073">
    <property type="entry name" value="AB_hydrolase_1"/>
</dbReference>